<keyword evidence="11" id="KW-1185">Reference proteome</keyword>
<keyword evidence="6" id="KW-0479">Metal-binding</keyword>
<dbReference type="InterPro" id="IPR042099">
    <property type="entry name" value="ANL_N_sf"/>
</dbReference>
<dbReference type="NCBIfam" id="NF001208">
    <property type="entry name" value="PRK00174.1"/>
    <property type="match status" value="1"/>
</dbReference>
<evidence type="ECO:0000259" key="7">
    <source>
        <dbReference type="Pfam" id="PF00501"/>
    </source>
</evidence>
<feature type="binding site" evidence="6">
    <location>
        <position position="542"/>
    </location>
    <ligand>
        <name>Mg(2+)</name>
        <dbReference type="ChEBI" id="CHEBI:18420"/>
    </ligand>
</feature>
<feature type="binding site" evidence="6">
    <location>
        <position position="505"/>
    </location>
    <ligand>
        <name>ATP</name>
        <dbReference type="ChEBI" id="CHEBI:30616"/>
    </ligand>
</feature>
<evidence type="ECO:0000259" key="9">
    <source>
        <dbReference type="Pfam" id="PF16177"/>
    </source>
</evidence>
<evidence type="ECO:0000256" key="3">
    <source>
        <dbReference type="ARBA" id="ARBA00022741"/>
    </source>
</evidence>
<comment type="catalytic activity">
    <reaction evidence="6">
        <text>acetate + ATP + CoA = acetyl-CoA + AMP + diphosphate</text>
        <dbReference type="Rhea" id="RHEA:23176"/>
        <dbReference type="ChEBI" id="CHEBI:30089"/>
        <dbReference type="ChEBI" id="CHEBI:30616"/>
        <dbReference type="ChEBI" id="CHEBI:33019"/>
        <dbReference type="ChEBI" id="CHEBI:57287"/>
        <dbReference type="ChEBI" id="CHEBI:57288"/>
        <dbReference type="ChEBI" id="CHEBI:456215"/>
        <dbReference type="EC" id="6.2.1.1"/>
    </reaction>
</comment>
<dbReference type="Gene3D" id="3.30.300.30">
    <property type="match status" value="1"/>
</dbReference>
<dbReference type="InterPro" id="IPR011904">
    <property type="entry name" value="Ac_CoA_lig"/>
</dbReference>
<keyword evidence="2 6" id="KW-0436">Ligase</keyword>
<keyword evidence="4 6" id="KW-0067">ATP-binding</keyword>
<feature type="binding site" evidence="6">
    <location>
        <position position="528"/>
    </location>
    <ligand>
        <name>CoA</name>
        <dbReference type="ChEBI" id="CHEBI:57287"/>
    </ligand>
</feature>
<organism evidence="10 11">
    <name type="scientific">Tepidiforma thermophila (strain KCTC 52669 / CGMCC 1.13589 / G233)</name>
    <dbReference type="NCBI Taxonomy" id="2761530"/>
    <lineage>
        <taxon>Bacteria</taxon>
        <taxon>Bacillati</taxon>
        <taxon>Chloroflexota</taxon>
        <taxon>Tepidiformia</taxon>
        <taxon>Tepidiformales</taxon>
        <taxon>Tepidiformaceae</taxon>
        <taxon>Tepidiforma</taxon>
    </lineage>
</organism>
<comment type="PTM">
    <text evidence="6">Acetylated. Deacetylation by the SIR2-homolog deacetylase activates the enzyme.</text>
</comment>
<dbReference type="GO" id="GO:0019427">
    <property type="term" value="P:acetyl-CoA biosynthetic process from acetate"/>
    <property type="evidence" value="ECO:0007669"/>
    <property type="project" value="UniProtKB-UniRule"/>
</dbReference>
<feature type="binding site" evidence="6">
    <location>
        <begin position="196"/>
        <end position="199"/>
    </location>
    <ligand>
        <name>CoA</name>
        <dbReference type="ChEBI" id="CHEBI:57287"/>
    </ligand>
</feature>
<dbReference type="HAMAP" id="MF_01123">
    <property type="entry name" value="Ac_CoA_synth"/>
    <property type="match status" value="1"/>
</dbReference>
<dbReference type="FunFam" id="3.30.300.30:FF:000004">
    <property type="entry name" value="Acetyl-coenzyme A synthetase"/>
    <property type="match status" value="1"/>
</dbReference>
<dbReference type="RefSeq" id="WP_098503890.1">
    <property type="nucleotide sequence ID" value="NZ_PDJQ01000001.1"/>
</dbReference>
<dbReference type="SUPFAM" id="SSF56801">
    <property type="entry name" value="Acetyl-CoA synthetase-like"/>
    <property type="match status" value="1"/>
</dbReference>
<evidence type="ECO:0000313" key="11">
    <source>
        <dbReference type="Proteomes" id="UP000223071"/>
    </source>
</evidence>
<evidence type="ECO:0000256" key="6">
    <source>
        <dbReference type="HAMAP-Rule" id="MF_01123"/>
    </source>
</evidence>
<dbReference type="GO" id="GO:0016208">
    <property type="term" value="F:AMP binding"/>
    <property type="evidence" value="ECO:0007669"/>
    <property type="project" value="InterPro"/>
</dbReference>
<keyword evidence="5 6" id="KW-0007">Acetylation</keyword>
<dbReference type="GO" id="GO:0046872">
    <property type="term" value="F:metal ion binding"/>
    <property type="evidence" value="ECO:0007669"/>
    <property type="project" value="UniProtKB-KW"/>
</dbReference>
<feature type="binding site" evidence="6">
    <location>
        <position position="531"/>
    </location>
    <ligand>
        <name>ATP</name>
        <dbReference type="ChEBI" id="CHEBI:30616"/>
    </ligand>
</feature>
<feature type="binding site" evidence="6">
    <location>
        <position position="589"/>
    </location>
    <ligand>
        <name>CoA</name>
        <dbReference type="ChEBI" id="CHEBI:57287"/>
    </ligand>
</feature>
<feature type="domain" description="Acetyl-coenzyme A synthetase N-terminal" evidence="9">
    <location>
        <begin position="30"/>
        <end position="86"/>
    </location>
</feature>
<feature type="binding site" evidence="6">
    <location>
        <position position="520"/>
    </location>
    <ligand>
        <name>ATP</name>
        <dbReference type="ChEBI" id="CHEBI:30616"/>
    </ligand>
</feature>
<comment type="function">
    <text evidence="6">Catalyzes the conversion of acetate into acetyl-CoA (AcCoA), an essential intermediate at the junction of anabolic and catabolic pathways. AcsA undergoes a two-step reaction. In the first half reaction, AcsA combines acetate with ATP to form acetyl-adenylate (AcAMP) intermediate. In the second half reaction, it can then transfer the acetyl group from AcAMP to the sulfhydryl group of CoA, forming the product AcCoA.</text>
</comment>
<dbReference type="EC" id="6.2.1.1" evidence="6"/>
<dbReference type="PANTHER" id="PTHR24095:SF14">
    <property type="entry name" value="ACETYL-COENZYME A SYNTHETASE 1"/>
    <property type="match status" value="1"/>
</dbReference>
<feature type="domain" description="AMP-dependent synthetase/ligase" evidence="7">
    <location>
        <begin position="88"/>
        <end position="481"/>
    </location>
</feature>
<dbReference type="FunFam" id="3.40.50.12780:FF:000001">
    <property type="entry name" value="Acetyl-coenzyme A synthetase"/>
    <property type="match status" value="1"/>
</dbReference>
<keyword evidence="6" id="KW-0460">Magnesium</keyword>
<evidence type="ECO:0000256" key="2">
    <source>
        <dbReference type="ARBA" id="ARBA00022598"/>
    </source>
</evidence>
<dbReference type="InterPro" id="IPR045851">
    <property type="entry name" value="AMP-bd_C_sf"/>
</dbReference>
<comment type="similarity">
    <text evidence="1 6">Belongs to the ATP-dependent AMP-binding enzyme family.</text>
</comment>
<comment type="caution">
    <text evidence="6">Lacks conserved residue(s) required for the propagation of feature annotation.</text>
</comment>
<dbReference type="NCBIfam" id="TIGR02188">
    <property type="entry name" value="Ac_CoA_lig_AcsA"/>
    <property type="match status" value="1"/>
</dbReference>
<feature type="binding site" evidence="6">
    <location>
        <position position="544"/>
    </location>
    <ligand>
        <name>Mg(2+)</name>
        <dbReference type="ChEBI" id="CHEBI:18420"/>
    </ligand>
</feature>
<reference evidence="10 11" key="1">
    <citation type="submission" date="2017-09" db="EMBL/GenBank/DDBJ databases">
        <title>Sequencing the genomes of two abundant thermophiles in Great Basin hot springs: Thermocrinis jamiesonii and novel Chloroflexi Thermoflexus hugenholtzii.</title>
        <authorList>
            <person name="Hedlund B."/>
        </authorList>
    </citation>
    <scope>NUCLEOTIDE SEQUENCE [LARGE SCALE GENOMIC DNA]</scope>
    <source>
        <strain evidence="10 11">G233</strain>
    </source>
</reference>
<dbReference type="EMBL" id="PDJQ01000001">
    <property type="protein sequence ID" value="PFG74507.1"/>
    <property type="molecule type" value="Genomic_DNA"/>
</dbReference>
<feature type="domain" description="AMP-binding enzyme C-terminal" evidence="8">
    <location>
        <begin position="536"/>
        <end position="614"/>
    </location>
</feature>
<protein>
    <recommendedName>
        <fullName evidence="6">Acetyl-coenzyme A synthetase</fullName>
        <shortName evidence="6">AcCoA synthetase</shortName>
        <shortName evidence="6">Acs</shortName>
        <ecNumber evidence="6">6.2.1.1</ecNumber>
    </recommendedName>
    <alternativeName>
        <fullName evidence="6">Acetate--CoA ligase</fullName>
    </alternativeName>
    <alternativeName>
        <fullName evidence="6">Acyl-activating enzyme</fullName>
    </alternativeName>
</protein>
<accession>A0A2A9HEQ9</accession>
<dbReference type="Proteomes" id="UP000223071">
    <property type="component" value="Unassembled WGS sequence"/>
</dbReference>
<comment type="cofactor">
    <cofactor evidence="6">
        <name>Mg(2+)</name>
        <dbReference type="ChEBI" id="CHEBI:18420"/>
    </cofactor>
</comment>
<proteinExistence type="inferred from homology"/>
<dbReference type="GO" id="GO:0005524">
    <property type="term" value="F:ATP binding"/>
    <property type="evidence" value="ECO:0007669"/>
    <property type="project" value="UniProtKB-KW"/>
</dbReference>
<dbReference type="InterPro" id="IPR020845">
    <property type="entry name" value="AMP-binding_CS"/>
</dbReference>
<evidence type="ECO:0000259" key="8">
    <source>
        <dbReference type="Pfam" id="PF13193"/>
    </source>
</evidence>
<dbReference type="GO" id="GO:0003987">
    <property type="term" value="F:acetate-CoA ligase activity"/>
    <property type="evidence" value="ECO:0007669"/>
    <property type="project" value="UniProtKB-UniRule"/>
</dbReference>
<comment type="caution">
    <text evidence="10">The sequence shown here is derived from an EMBL/GenBank/DDBJ whole genome shotgun (WGS) entry which is preliminary data.</text>
</comment>
<dbReference type="CDD" id="cd05966">
    <property type="entry name" value="ACS"/>
    <property type="match status" value="1"/>
</dbReference>
<keyword evidence="3 6" id="KW-0547">Nucleotide-binding</keyword>
<dbReference type="Gene3D" id="3.40.50.12780">
    <property type="entry name" value="N-terminal domain of ligase-like"/>
    <property type="match status" value="1"/>
</dbReference>
<feature type="binding site" evidence="6">
    <location>
        <position position="547"/>
    </location>
    <ligand>
        <name>Mg(2+)</name>
        <dbReference type="ChEBI" id="CHEBI:18420"/>
    </ligand>
</feature>
<gene>
    <name evidence="6" type="primary">acsA</name>
    <name evidence="10" type="ORF">A9A59_1740</name>
</gene>
<dbReference type="InterPro" id="IPR025110">
    <property type="entry name" value="AMP-bd_C"/>
</dbReference>
<feature type="binding site" evidence="6">
    <location>
        <begin position="391"/>
        <end position="393"/>
    </location>
    <ligand>
        <name>ATP</name>
        <dbReference type="ChEBI" id="CHEBI:30616"/>
    </ligand>
</feature>
<dbReference type="PANTHER" id="PTHR24095">
    <property type="entry name" value="ACETYL-COENZYME A SYNTHETASE"/>
    <property type="match status" value="1"/>
</dbReference>
<evidence type="ECO:0000256" key="5">
    <source>
        <dbReference type="ARBA" id="ARBA00022990"/>
    </source>
</evidence>
<dbReference type="Pfam" id="PF16177">
    <property type="entry name" value="ACAS_N"/>
    <property type="match status" value="1"/>
</dbReference>
<dbReference type="InterPro" id="IPR000873">
    <property type="entry name" value="AMP-dep_synth/lig_dom"/>
</dbReference>
<dbReference type="PROSITE" id="PS00455">
    <property type="entry name" value="AMP_BINDING"/>
    <property type="match status" value="1"/>
</dbReference>
<feature type="modified residue" description="N6-acetyllysine" evidence="6">
    <location>
        <position position="614"/>
    </location>
</feature>
<dbReference type="InterPro" id="IPR032387">
    <property type="entry name" value="ACAS_N"/>
</dbReference>
<sequence>MADVGLPVDEVYEPPARVRDGALVADMETYREMYRRSVEDRDAFWREMAERFLTFSKPFDRVVEEDLRTGTIAWFIGGKLNASVQCIDRHLAARGDKTAILWEGDEPGTNRRVTYRELSEMVNRLANALRRRGVRKGERVAIYMGMVPELAAAMLACARVGAIHSVIFGGFSPRSIRDRVDDSRCKAIITQDEGRRGGRAVPLKANVDEALAEPGHSVEFCIVYRHTGTPVNMVAGRDEWWHDAVANESTDCPPEEMDSEDPLFILYTSGSTGKPKGVLHTHAGYLVHVMCSHKYVFDIREDDIYCCAADVGWITGHSYIVYGPLGNGSTTVMFESIPTYPDAGRYWDMVDRLGITVFYTAPTAIRAIAREGNDFVKKYRRTSLRVLGTVGEPINPEAWRWYFNVVGEGRCSIVDTYWQTETGGHMITGLAGATPMKPGSGSLPFFGVQPCVVDEEGRELEGNGVTGRLCMKASWPGMMRTVYGDHDRFVQTYLTAYPGKYFTGDGCHRDKDGYYWITGRVDDVLNVSGHRLGTAEIEGALVGHPAVAEAAVVGYPHDIKGTGIYAYVMLKAGYTASDELAKELRDAVRREISAIATPDKIQFVEGLPKTRSGKIMRRILRKIAEGEPENVGDVTTLADPAVVREIIAGAGQAR</sequence>
<evidence type="ECO:0000256" key="4">
    <source>
        <dbReference type="ARBA" id="ARBA00022840"/>
    </source>
</evidence>
<feature type="binding site" evidence="6">
    <location>
        <position position="315"/>
    </location>
    <ligand>
        <name>CoA</name>
        <dbReference type="ChEBI" id="CHEBI:57287"/>
    </ligand>
</feature>
<evidence type="ECO:0000256" key="1">
    <source>
        <dbReference type="ARBA" id="ARBA00006432"/>
    </source>
</evidence>
<evidence type="ECO:0000313" key="10">
    <source>
        <dbReference type="EMBL" id="PFG74507.1"/>
    </source>
</evidence>
<dbReference type="Pfam" id="PF13193">
    <property type="entry name" value="AMP-binding_C"/>
    <property type="match status" value="1"/>
</dbReference>
<dbReference type="Pfam" id="PF00501">
    <property type="entry name" value="AMP-binding"/>
    <property type="match status" value="1"/>
</dbReference>
<name>A0A2A9HEQ9_TEPT2</name>
<dbReference type="AlphaFoldDB" id="A0A2A9HEQ9"/>